<keyword evidence="3" id="KW-1185">Reference proteome</keyword>
<evidence type="ECO:0000313" key="3">
    <source>
        <dbReference type="Proteomes" id="UP000800094"/>
    </source>
</evidence>
<feature type="compositionally biased region" description="Low complexity" evidence="1">
    <location>
        <begin position="162"/>
        <end position="175"/>
    </location>
</feature>
<sequence>MRLNPISFLKRVWSSAPASASPTFTNNSLPAVDLSTVSTGNAQQPAANLPSSPSLFAGAPGKSSNKARLIAANAYSYSPSVAPSAYTAFPAYVGLTGRPLRNIPAPTTLLFPQPVHATCSSRTPSTSTADSVDIDMTDAPEQVPTPPSSPPGKDDIPAAPEATSSASDAGTSTSSPPGKDDIPVVHEATPSAYDAGTSTSSSPGKGDIPVVHEATPSACDTGTSTPDADTTRPKLQPKRQQDRHVTPRLKCDIAAEIIMEDDDGTLPERYLGTWQGIRFHSPDYAATACNGSGLHHLVCGHFVTSDSPCGLNCCTPSFDVGPFNCPQCRDTVLTVIKKQLSDAEKAKLEAAAKAKHEPYAVSYLVECVSRRVELKANVTETVMSILRPKSYGRKCEEAESPNLRMGDIARQIADMLVYGAEKEFARENTPIPHEKRKAVEEEIELEVTSDKHTGKKRKPNPDTHHNPLPTEKRGRKRTSETQTTDAHLRPRTKKIKTTPPVQNGEASYQSPPPSAVRPLARKRHSESDNDAADANKRSRLTAAQKEDGNATAMWDEKCPEPEWVRRAKMAKAFEDLVENDEEEEL</sequence>
<feature type="compositionally biased region" description="Polar residues" evidence="1">
    <location>
        <begin position="218"/>
        <end position="228"/>
    </location>
</feature>
<evidence type="ECO:0000313" key="2">
    <source>
        <dbReference type="EMBL" id="KAF2241268.1"/>
    </source>
</evidence>
<dbReference type="OrthoDB" id="3799942at2759"/>
<protein>
    <submittedName>
        <fullName evidence="2">Uncharacterized protein</fullName>
    </submittedName>
</protein>
<feature type="region of interest" description="Disordered" evidence="1">
    <location>
        <begin position="137"/>
        <end position="246"/>
    </location>
</feature>
<feature type="region of interest" description="Disordered" evidence="1">
    <location>
        <begin position="427"/>
        <end position="556"/>
    </location>
</feature>
<organism evidence="2 3">
    <name type="scientific">Trematosphaeria pertusa</name>
    <dbReference type="NCBI Taxonomy" id="390896"/>
    <lineage>
        <taxon>Eukaryota</taxon>
        <taxon>Fungi</taxon>
        <taxon>Dikarya</taxon>
        <taxon>Ascomycota</taxon>
        <taxon>Pezizomycotina</taxon>
        <taxon>Dothideomycetes</taxon>
        <taxon>Pleosporomycetidae</taxon>
        <taxon>Pleosporales</taxon>
        <taxon>Massarineae</taxon>
        <taxon>Trematosphaeriaceae</taxon>
        <taxon>Trematosphaeria</taxon>
    </lineage>
</organism>
<feature type="compositionally biased region" description="Polar residues" evidence="1">
    <location>
        <begin position="41"/>
        <end position="54"/>
    </location>
</feature>
<accession>A0A6A6HU36</accession>
<dbReference type="AlphaFoldDB" id="A0A6A6HU36"/>
<reference evidence="2" key="1">
    <citation type="journal article" date="2020" name="Stud. Mycol.">
        <title>101 Dothideomycetes genomes: a test case for predicting lifestyles and emergence of pathogens.</title>
        <authorList>
            <person name="Haridas S."/>
            <person name="Albert R."/>
            <person name="Binder M."/>
            <person name="Bloem J."/>
            <person name="Labutti K."/>
            <person name="Salamov A."/>
            <person name="Andreopoulos B."/>
            <person name="Baker S."/>
            <person name="Barry K."/>
            <person name="Bills G."/>
            <person name="Bluhm B."/>
            <person name="Cannon C."/>
            <person name="Castanera R."/>
            <person name="Culley D."/>
            <person name="Daum C."/>
            <person name="Ezra D."/>
            <person name="Gonzalez J."/>
            <person name="Henrissat B."/>
            <person name="Kuo A."/>
            <person name="Liang C."/>
            <person name="Lipzen A."/>
            <person name="Lutzoni F."/>
            <person name="Magnuson J."/>
            <person name="Mondo S."/>
            <person name="Nolan M."/>
            <person name="Ohm R."/>
            <person name="Pangilinan J."/>
            <person name="Park H.-J."/>
            <person name="Ramirez L."/>
            <person name="Alfaro M."/>
            <person name="Sun H."/>
            <person name="Tritt A."/>
            <person name="Yoshinaga Y."/>
            <person name="Zwiers L.-H."/>
            <person name="Turgeon B."/>
            <person name="Goodwin S."/>
            <person name="Spatafora J."/>
            <person name="Crous P."/>
            <person name="Grigoriev I."/>
        </authorList>
    </citation>
    <scope>NUCLEOTIDE SEQUENCE</scope>
    <source>
        <strain evidence="2">CBS 122368</strain>
    </source>
</reference>
<evidence type="ECO:0000256" key="1">
    <source>
        <dbReference type="SAM" id="MobiDB-lite"/>
    </source>
</evidence>
<gene>
    <name evidence="2" type="ORF">BU26DRAFT_611103</name>
</gene>
<feature type="compositionally biased region" description="Basic and acidic residues" evidence="1">
    <location>
        <begin position="544"/>
        <end position="556"/>
    </location>
</feature>
<feature type="region of interest" description="Disordered" evidence="1">
    <location>
        <begin position="41"/>
        <end position="60"/>
    </location>
</feature>
<dbReference type="Proteomes" id="UP000800094">
    <property type="component" value="Unassembled WGS sequence"/>
</dbReference>
<feature type="compositionally biased region" description="Polar residues" evidence="1">
    <location>
        <begin position="499"/>
        <end position="509"/>
    </location>
</feature>
<dbReference type="GeneID" id="54589368"/>
<dbReference type="EMBL" id="ML987213">
    <property type="protein sequence ID" value="KAF2241268.1"/>
    <property type="molecule type" value="Genomic_DNA"/>
</dbReference>
<dbReference type="RefSeq" id="XP_033676272.1">
    <property type="nucleotide sequence ID" value="XM_033836038.1"/>
</dbReference>
<name>A0A6A6HU36_9PLEO</name>
<proteinExistence type="predicted"/>